<dbReference type="GO" id="GO:0031391">
    <property type="term" value="C:Elg1 RFC-like complex"/>
    <property type="evidence" value="ECO:0007669"/>
    <property type="project" value="TreeGrafter"/>
</dbReference>
<comment type="similarity">
    <text evidence="2">Belongs to the activator 1 small subunits family.</text>
</comment>
<dbReference type="CDD" id="cd00009">
    <property type="entry name" value="AAA"/>
    <property type="match status" value="1"/>
</dbReference>
<dbReference type="FunFam" id="1.20.272.10:FF:000002">
    <property type="entry name" value="Replication factor C subunit 3"/>
    <property type="match status" value="1"/>
</dbReference>
<comment type="subcellular location">
    <subcellularLocation>
        <location evidence="1">Nucleus</location>
    </subcellularLocation>
</comment>
<dbReference type="PANTHER" id="PTHR11669:SF1">
    <property type="entry name" value="REPLICATION FACTOR C SUBUNIT 3"/>
    <property type="match status" value="1"/>
</dbReference>
<gene>
    <name evidence="7" type="primary">RFC5</name>
    <name evidence="7" type="ORF">AWJ20_2304</name>
</gene>
<dbReference type="FunFam" id="1.10.8.60:FF:000030">
    <property type="entry name" value="replication factor C subunit 3"/>
    <property type="match status" value="1"/>
</dbReference>
<dbReference type="FunFam" id="3.40.50.300:FF:000136">
    <property type="entry name" value="Replication factor C subunit 5"/>
    <property type="match status" value="1"/>
</dbReference>
<dbReference type="Gene3D" id="3.40.50.300">
    <property type="entry name" value="P-loop containing nucleotide triphosphate hydrolases"/>
    <property type="match status" value="1"/>
</dbReference>
<keyword evidence="3" id="KW-0235">DNA replication</keyword>
<keyword evidence="8" id="KW-1185">Reference proteome</keyword>
<protein>
    <recommendedName>
        <fullName evidence="5">Replication factor C subunit 5</fullName>
    </recommendedName>
</protein>
<accession>A0A167F1B1</accession>
<dbReference type="InterPro" id="IPR003593">
    <property type="entry name" value="AAA+_ATPase"/>
</dbReference>
<dbReference type="SUPFAM" id="SSF48019">
    <property type="entry name" value="post-AAA+ oligomerization domain-like"/>
    <property type="match status" value="1"/>
</dbReference>
<dbReference type="OrthoDB" id="761538at2759"/>
<keyword evidence="4" id="KW-0539">Nucleus</keyword>
<dbReference type="GO" id="GO:0005663">
    <property type="term" value="C:DNA replication factor C complex"/>
    <property type="evidence" value="ECO:0007669"/>
    <property type="project" value="TreeGrafter"/>
</dbReference>
<evidence type="ECO:0000313" key="8">
    <source>
        <dbReference type="Proteomes" id="UP000189580"/>
    </source>
</evidence>
<dbReference type="GO" id="GO:0003689">
    <property type="term" value="F:DNA clamp loader activity"/>
    <property type="evidence" value="ECO:0007669"/>
    <property type="project" value="TreeGrafter"/>
</dbReference>
<dbReference type="KEGG" id="slb:AWJ20_2304"/>
<dbReference type="SUPFAM" id="SSF52540">
    <property type="entry name" value="P-loop containing nucleoside triphosphate hydrolases"/>
    <property type="match status" value="1"/>
</dbReference>
<evidence type="ECO:0000256" key="1">
    <source>
        <dbReference type="ARBA" id="ARBA00004123"/>
    </source>
</evidence>
<evidence type="ECO:0000256" key="4">
    <source>
        <dbReference type="ARBA" id="ARBA00023242"/>
    </source>
</evidence>
<dbReference type="Pfam" id="PF21960">
    <property type="entry name" value="RCF1-5-like_lid"/>
    <property type="match status" value="1"/>
</dbReference>
<dbReference type="Pfam" id="PF13177">
    <property type="entry name" value="DNA_pol3_delta2"/>
    <property type="match status" value="1"/>
</dbReference>
<evidence type="ECO:0000313" key="7">
    <source>
        <dbReference type="EMBL" id="ANB14699.1"/>
    </source>
</evidence>
<feature type="domain" description="AAA+ ATPase" evidence="6">
    <location>
        <begin position="34"/>
        <end position="195"/>
    </location>
</feature>
<evidence type="ECO:0000259" key="6">
    <source>
        <dbReference type="SMART" id="SM00382"/>
    </source>
</evidence>
<dbReference type="SMART" id="SM00382">
    <property type="entry name" value="AAA"/>
    <property type="match status" value="1"/>
</dbReference>
<dbReference type="RefSeq" id="XP_018737176.1">
    <property type="nucleotide sequence ID" value="XM_018879242.1"/>
</dbReference>
<dbReference type="PANTHER" id="PTHR11669">
    <property type="entry name" value="REPLICATION FACTOR C / DNA POLYMERASE III GAMMA-TAU SUBUNIT"/>
    <property type="match status" value="1"/>
</dbReference>
<evidence type="ECO:0000256" key="2">
    <source>
        <dbReference type="ARBA" id="ARBA00005378"/>
    </source>
</evidence>
<dbReference type="GO" id="GO:0031390">
    <property type="term" value="C:Ctf18 RFC-like complex"/>
    <property type="evidence" value="ECO:0007669"/>
    <property type="project" value="TreeGrafter"/>
</dbReference>
<dbReference type="EMBL" id="CP014503">
    <property type="protein sequence ID" value="ANB14699.1"/>
    <property type="molecule type" value="Genomic_DNA"/>
</dbReference>
<evidence type="ECO:0000256" key="5">
    <source>
        <dbReference type="ARBA" id="ARBA00070185"/>
    </source>
</evidence>
<dbReference type="Proteomes" id="UP000189580">
    <property type="component" value="Chromosome b"/>
</dbReference>
<reference evidence="7 8" key="1">
    <citation type="submission" date="2016-02" db="EMBL/GenBank/DDBJ databases">
        <title>Complete genome sequence and transcriptome regulation of the pentose utilising yeast Sugiyamaella lignohabitans.</title>
        <authorList>
            <person name="Bellasio M."/>
            <person name="Peymann A."/>
            <person name="Valli M."/>
            <person name="Sipitzky M."/>
            <person name="Graf A."/>
            <person name="Sauer M."/>
            <person name="Marx H."/>
            <person name="Mattanovich D."/>
        </authorList>
    </citation>
    <scope>NUCLEOTIDE SEQUENCE [LARGE SCALE GENOMIC DNA]</scope>
    <source>
        <strain evidence="7 8">CBS 10342</strain>
    </source>
</reference>
<dbReference type="Gene3D" id="1.20.272.10">
    <property type="match status" value="1"/>
</dbReference>
<dbReference type="InterPro" id="IPR050238">
    <property type="entry name" value="DNA_Rep/Repair_Clamp_Loader"/>
</dbReference>
<dbReference type="AlphaFoldDB" id="A0A167F1B1"/>
<proteinExistence type="inferred from homology"/>
<sequence length="355" mass="39844">MSLWVHKYMPKSLDTLDYHDGLSKSLKSLAASGEFPHMLMYGPSGAGKKTRVMAVLRELYGPGVSKIKIDGRVFQTNSKKVEFNIVSSVHHLEITPSDMGNNDRVVIQDLLKEIAQTQQVDLSSKQRFKVVVINEADSLTRDAQSALRRTMEKYSPNLRLILLATSTSNIIGPIKSRTLLVRVAAPTNQEIANVLSKVAKKEKVDLPSSPDDLQYLWDKIARQSQRNLRKSLLILEAMYAQNDKITRDTPVPPADWELVISKLADDTIKKRSVAQLLQIRGTLYELLTHCIPAPVILKSLTFSLLKKVSPEVGADIIEAAGFYDHRLRQGSKAIFHLEAYVARVMNLLETFDMTH</sequence>
<dbReference type="GeneID" id="30034201"/>
<dbReference type="GO" id="GO:0031389">
    <property type="term" value="C:Rad17 RFC-like complex"/>
    <property type="evidence" value="ECO:0007669"/>
    <property type="project" value="TreeGrafter"/>
</dbReference>
<evidence type="ECO:0000256" key="3">
    <source>
        <dbReference type="ARBA" id="ARBA00022705"/>
    </source>
</evidence>
<dbReference type="Gene3D" id="1.10.8.60">
    <property type="match status" value="1"/>
</dbReference>
<name>A0A167F1B1_9ASCO</name>
<dbReference type="GO" id="GO:0006281">
    <property type="term" value="P:DNA repair"/>
    <property type="evidence" value="ECO:0007669"/>
    <property type="project" value="UniProtKB-ARBA"/>
</dbReference>
<dbReference type="GO" id="GO:0003677">
    <property type="term" value="F:DNA binding"/>
    <property type="evidence" value="ECO:0007669"/>
    <property type="project" value="InterPro"/>
</dbReference>
<organism evidence="7 8">
    <name type="scientific">Sugiyamaella lignohabitans</name>
    <dbReference type="NCBI Taxonomy" id="796027"/>
    <lineage>
        <taxon>Eukaryota</taxon>
        <taxon>Fungi</taxon>
        <taxon>Dikarya</taxon>
        <taxon>Ascomycota</taxon>
        <taxon>Saccharomycotina</taxon>
        <taxon>Dipodascomycetes</taxon>
        <taxon>Dipodascales</taxon>
        <taxon>Trichomonascaceae</taxon>
        <taxon>Sugiyamaella</taxon>
    </lineage>
</organism>
<dbReference type="InterPro" id="IPR027417">
    <property type="entry name" value="P-loop_NTPase"/>
</dbReference>
<dbReference type="InterPro" id="IPR008921">
    <property type="entry name" value="DNA_pol3_clamp-load_cplx_C"/>
</dbReference>
<dbReference type="Pfam" id="PF22534">
    <property type="entry name" value="RFC_C"/>
    <property type="match status" value="1"/>
</dbReference>
<dbReference type="GO" id="GO:0006271">
    <property type="term" value="P:DNA strand elongation involved in DNA replication"/>
    <property type="evidence" value="ECO:0007669"/>
    <property type="project" value="UniProtKB-ARBA"/>
</dbReference>